<evidence type="ECO:0000259" key="2">
    <source>
        <dbReference type="Pfam" id="PF00149"/>
    </source>
</evidence>
<protein>
    <submittedName>
        <fullName evidence="3">Metallo-dependent phosphatase</fullName>
    </submittedName>
</protein>
<sequence>MVVVMICWLVEVGDGVCCWRLVVSEDEGGIGMSGEAGWMRTFADSPPIRIVCISDTHNTTPLLPTGDVLLHAGDITQSGTLPELLNTLSYLQAQPHRHKIVIAGNHDTCLTTPSVLESIDWGDVIYLENTGTTLKFEDGRALTVFGSPFTPKHGSGVFQYPREQDVWSSGIGDIPQDTDVLVTHGPPAFHLDCGGMGCRYLLRKLWEVRPRLHVFGHIHHGRGTQRLAWDEVQARFERVCRARKERRVWSWGVVRDVIGLLLVAVGMKVSGRVRREEQETVLVNAAIVHGFRDEKMHEPIVVDFYK</sequence>
<dbReference type="InterPro" id="IPR051693">
    <property type="entry name" value="UPF0046_metallophosphoest"/>
</dbReference>
<dbReference type="SUPFAM" id="SSF56300">
    <property type="entry name" value="Metallo-dependent phosphatases"/>
    <property type="match status" value="1"/>
</dbReference>
<name>A0A3N4IP46_ASCIM</name>
<dbReference type="InterPro" id="IPR029052">
    <property type="entry name" value="Metallo-depent_PP-like"/>
</dbReference>
<organism evidence="3 4">
    <name type="scientific">Ascobolus immersus RN42</name>
    <dbReference type="NCBI Taxonomy" id="1160509"/>
    <lineage>
        <taxon>Eukaryota</taxon>
        <taxon>Fungi</taxon>
        <taxon>Dikarya</taxon>
        <taxon>Ascomycota</taxon>
        <taxon>Pezizomycotina</taxon>
        <taxon>Pezizomycetes</taxon>
        <taxon>Pezizales</taxon>
        <taxon>Ascobolaceae</taxon>
        <taxon>Ascobolus</taxon>
    </lineage>
</organism>
<dbReference type="AlphaFoldDB" id="A0A3N4IP46"/>
<dbReference type="InterPro" id="IPR004843">
    <property type="entry name" value="Calcineurin-like_PHP"/>
</dbReference>
<feature type="chain" id="PRO_5018031612" evidence="1">
    <location>
        <begin position="16"/>
        <end position="306"/>
    </location>
</feature>
<gene>
    <name evidence="3" type="ORF">BJ508DRAFT_368625</name>
</gene>
<dbReference type="Gene3D" id="3.60.21.10">
    <property type="match status" value="1"/>
</dbReference>
<accession>A0A3N4IP46</accession>
<feature type="signal peptide" evidence="1">
    <location>
        <begin position="1"/>
        <end position="15"/>
    </location>
</feature>
<keyword evidence="1" id="KW-0732">Signal</keyword>
<evidence type="ECO:0000313" key="3">
    <source>
        <dbReference type="EMBL" id="RPA85991.1"/>
    </source>
</evidence>
<keyword evidence="4" id="KW-1185">Reference proteome</keyword>
<dbReference type="PANTHER" id="PTHR12905:SF28">
    <property type="entry name" value="RHAMNOGALACTURONATE LYASE C-RELATED"/>
    <property type="match status" value="1"/>
</dbReference>
<dbReference type="OrthoDB" id="630188at2759"/>
<reference evidence="3 4" key="1">
    <citation type="journal article" date="2018" name="Nat. Ecol. Evol.">
        <title>Pezizomycetes genomes reveal the molecular basis of ectomycorrhizal truffle lifestyle.</title>
        <authorList>
            <person name="Murat C."/>
            <person name="Payen T."/>
            <person name="Noel B."/>
            <person name="Kuo A."/>
            <person name="Morin E."/>
            <person name="Chen J."/>
            <person name="Kohler A."/>
            <person name="Krizsan K."/>
            <person name="Balestrini R."/>
            <person name="Da Silva C."/>
            <person name="Montanini B."/>
            <person name="Hainaut M."/>
            <person name="Levati E."/>
            <person name="Barry K.W."/>
            <person name="Belfiori B."/>
            <person name="Cichocki N."/>
            <person name="Clum A."/>
            <person name="Dockter R.B."/>
            <person name="Fauchery L."/>
            <person name="Guy J."/>
            <person name="Iotti M."/>
            <person name="Le Tacon F."/>
            <person name="Lindquist E.A."/>
            <person name="Lipzen A."/>
            <person name="Malagnac F."/>
            <person name="Mello A."/>
            <person name="Molinier V."/>
            <person name="Miyauchi S."/>
            <person name="Poulain J."/>
            <person name="Riccioni C."/>
            <person name="Rubini A."/>
            <person name="Sitrit Y."/>
            <person name="Splivallo R."/>
            <person name="Traeger S."/>
            <person name="Wang M."/>
            <person name="Zifcakova L."/>
            <person name="Wipf D."/>
            <person name="Zambonelli A."/>
            <person name="Paolocci F."/>
            <person name="Nowrousian M."/>
            <person name="Ottonello S."/>
            <person name="Baldrian P."/>
            <person name="Spatafora J.W."/>
            <person name="Henrissat B."/>
            <person name="Nagy L.G."/>
            <person name="Aury J.M."/>
            <person name="Wincker P."/>
            <person name="Grigoriev I.V."/>
            <person name="Bonfante P."/>
            <person name="Martin F.M."/>
        </authorList>
    </citation>
    <scope>NUCLEOTIDE SEQUENCE [LARGE SCALE GENOMIC DNA]</scope>
    <source>
        <strain evidence="3 4">RN42</strain>
    </source>
</reference>
<dbReference type="EMBL" id="ML119651">
    <property type="protein sequence ID" value="RPA85991.1"/>
    <property type="molecule type" value="Genomic_DNA"/>
</dbReference>
<feature type="domain" description="Calcineurin-like phosphoesterase" evidence="2">
    <location>
        <begin position="48"/>
        <end position="220"/>
    </location>
</feature>
<evidence type="ECO:0000313" key="4">
    <source>
        <dbReference type="Proteomes" id="UP000275078"/>
    </source>
</evidence>
<dbReference type="Proteomes" id="UP000275078">
    <property type="component" value="Unassembled WGS sequence"/>
</dbReference>
<evidence type="ECO:0000256" key="1">
    <source>
        <dbReference type="SAM" id="SignalP"/>
    </source>
</evidence>
<dbReference type="Pfam" id="PF00149">
    <property type="entry name" value="Metallophos"/>
    <property type="match status" value="1"/>
</dbReference>
<dbReference type="CDD" id="cd07379">
    <property type="entry name" value="MPP_239FB"/>
    <property type="match status" value="1"/>
</dbReference>
<dbReference type="GO" id="GO:0016787">
    <property type="term" value="F:hydrolase activity"/>
    <property type="evidence" value="ECO:0007669"/>
    <property type="project" value="InterPro"/>
</dbReference>
<dbReference type="PANTHER" id="PTHR12905">
    <property type="entry name" value="METALLOPHOSPHOESTERASE"/>
    <property type="match status" value="1"/>
</dbReference>
<proteinExistence type="predicted"/>